<keyword evidence="4" id="KW-1185">Reference proteome</keyword>
<dbReference type="OrthoDB" id="466469at2"/>
<dbReference type="Pfam" id="PF13471">
    <property type="entry name" value="Transglut_core3"/>
    <property type="match status" value="1"/>
</dbReference>
<dbReference type="STRING" id="224013.ACX27_05945"/>
<dbReference type="AlphaFoldDB" id="A0A0M4T266"/>
<keyword evidence="1" id="KW-1133">Transmembrane helix</keyword>
<reference evidence="3 4" key="2">
    <citation type="journal article" date="2016" name="Genome Announc.">
        <title>Draft Genome Sequence of the N2-Fixing Cyanobacterium Nostoc piscinale CENA21, Isolated from the Brazilian Amazon Floodplain.</title>
        <authorList>
            <person name="Leao T."/>
            <person name="Guimaraes P.I."/>
            <person name="de Melo A.G."/>
            <person name="Ramos R.T."/>
            <person name="Leao P.N."/>
            <person name="Silva A."/>
            <person name="Fiore M.F."/>
            <person name="Schneider M.P."/>
        </authorList>
    </citation>
    <scope>NUCLEOTIDE SEQUENCE [LARGE SCALE GENOMIC DNA]</scope>
    <source>
        <strain evidence="3 4">CENA21</strain>
    </source>
</reference>
<evidence type="ECO:0000259" key="2">
    <source>
        <dbReference type="Pfam" id="PF13471"/>
    </source>
</evidence>
<accession>A0A0M4T266</accession>
<dbReference type="EMBL" id="CP012036">
    <property type="protein sequence ID" value="ALF52491.1"/>
    <property type="molecule type" value="Genomic_DNA"/>
</dbReference>
<keyword evidence="1" id="KW-0812">Transmembrane</keyword>
<dbReference type="InterPro" id="IPR032708">
    <property type="entry name" value="McjB_C"/>
</dbReference>
<reference evidence="4" key="1">
    <citation type="submission" date="2015-07" db="EMBL/GenBank/DDBJ databases">
        <title>Genome Of Nitrogen-Fixing Cyanobacterium Nostoc piscinale CENA21 From Solimoes/Amazon River Floodplain Sediments And Comparative Genomics To Uncover Biosynthetic Natural Products Potential.</title>
        <authorList>
            <person name="Leao T.F."/>
            <person name="Leao P.N."/>
            <person name="Guimaraes P.I."/>
            <person name="de Melo A.G.C."/>
            <person name="Ramos R.T.J."/>
            <person name="Silva A."/>
            <person name="Fiore M.F."/>
            <person name="Schneider M.P.C."/>
        </authorList>
    </citation>
    <scope>NUCLEOTIDE SEQUENCE [LARGE SCALE GENOMIC DNA]</scope>
    <source>
        <strain evidence="4">CENA21</strain>
    </source>
</reference>
<proteinExistence type="predicted"/>
<feature type="transmembrane region" description="Helical" evidence="1">
    <location>
        <begin position="21"/>
        <end position="40"/>
    </location>
</feature>
<feature type="domain" description="Microcin J25-processing protein McjB C-terminal" evidence="2">
    <location>
        <begin position="28"/>
        <end position="137"/>
    </location>
</feature>
<keyword evidence="1" id="KW-0472">Membrane</keyword>
<gene>
    <name evidence="3" type="ORF">ACX27_05945</name>
</gene>
<evidence type="ECO:0000256" key="1">
    <source>
        <dbReference type="SAM" id="Phobius"/>
    </source>
</evidence>
<dbReference type="PATRIC" id="fig|224013.5.peg.1442"/>
<dbReference type="Proteomes" id="UP000062645">
    <property type="component" value="Chromosome"/>
</dbReference>
<dbReference type="RefSeq" id="WP_062289682.1">
    <property type="nucleotide sequence ID" value="NZ_CP012036.1"/>
</dbReference>
<evidence type="ECO:0000313" key="3">
    <source>
        <dbReference type="EMBL" id="ALF52491.1"/>
    </source>
</evidence>
<sequence length="143" mass="16167">MKRLLKLLQLSNSDRQFLLKTFVLLGLVRLGMWLLSFNTLRKLINKISKPNSQLEPISLHKIVWAVNVSTRYTPGGAKCLARALTCQVLMTRYGYTPELRIGVVKSEAGKLEAHAWIETQGYVVIGYLPDLSRFTPLPSLARI</sequence>
<organism evidence="3 4">
    <name type="scientific">Nostoc piscinale CENA21</name>
    <dbReference type="NCBI Taxonomy" id="224013"/>
    <lineage>
        <taxon>Bacteria</taxon>
        <taxon>Bacillati</taxon>
        <taxon>Cyanobacteriota</taxon>
        <taxon>Cyanophyceae</taxon>
        <taxon>Nostocales</taxon>
        <taxon>Nostocaceae</taxon>
        <taxon>Nostoc</taxon>
    </lineage>
</organism>
<name>A0A0M4T266_9NOSO</name>
<dbReference type="NCBIfam" id="NF033537">
    <property type="entry name" value="lasso_biosyn_B2"/>
    <property type="match status" value="1"/>
</dbReference>
<dbReference type="InterPro" id="IPR053521">
    <property type="entry name" value="McjB-like"/>
</dbReference>
<protein>
    <recommendedName>
        <fullName evidence="2">Microcin J25-processing protein McjB C-terminal domain-containing protein</fullName>
    </recommendedName>
</protein>
<dbReference type="KEGG" id="npz:ACX27_05945"/>
<evidence type="ECO:0000313" key="4">
    <source>
        <dbReference type="Proteomes" id="UP000062645"/>
    </source>
</evidence>